<sequence>MAVEVVSRLNETGWGLVMADPREGWLNPSRLESRIAMLHDEIVLKRELLGIEFGE</sequence>
<keyword evidence="2" id="KW-1185">Reference proteome</keyword>
<dbReference type="AlphaFoldDB" id="A0AAD4LVQ3"/>
<organism evidence="1 2">
    <name type="scientific">Multifurca ochricompacta</name>
    <dbReference type="NCBI Taxonomy" id="376703"/>
    <lineage>
        <taxon>Eukaryota</taxon>
        <taxon>Fungi</taxon>
        <taxon>Dikarya</taxon>
        <taxon>Basidiomycota</taxon>
        <taxon>Agaricomycotina</taxon>
        <taxon>Agaricomycetes</taxon>
        <taxon>Russulales</taxon>
        <taxon>Russulaceae</taxon>
        <taxon>Multifurca</taxon>
    </lineage>
</organism>
<gene>
    <name evidence="1" type="ORF">B0F90DRAFT_1778006</name>
</gene>
<name>A0AAD4LVQ3_9AGAM</name>
<proteinExistence type="predicted"/>
<accession>A0AAD4LVQ3</accession>
<evidence type="ECO:0000313" key="1">
    <source>
        <dbReference type="EMBL" id="KAI0291337.1"/>
    </source>
</evidence>
<dbReference type="EMBL" id="WTXG01000165">
    <property type="protein sequence ID" value="KAI0291337.1"/>
    <property type="molecule type" value="Genomic_DNA"/>
</dbReference>
<evidence type="ECO:0000313" key="2">
    <source>
        <dbReference type="Proteomes" id="UP001203297"/>
    </source>
</evidence>
<protein>
    <submittedName>
        <fullName evidence="1">Uncharacterized protein</fullName>
    </submittedName>
</protein>
<comment type="caution">
    <text evidence="1">The sequence shown here is derived from an EMBL/GenBank/DDBJ whole genome shotgun (WGS) entry which is preliminary data.</text>
</comment>
<dbReference type="Proteomes" id="UP001203297">
    <property type="component" value="Unassembled WGS sequence"/>
</dbReference>
<reference evidence="1" key="1">
    <citation type="journal article" date="2022" name="New Phytol.">
        <title>Evolutionary transition to the ectomycorrhizal habit in the genomes of a hyperdiverse lineage of mushroom-forming fungi.</title>
        <authorList>
            <person name="Looney B."/>
            <person name="Miyauchi S."/>
            <person name="Morin E."/>
            <person name="Drula E."/>
            <person name="Courty P.E."/>
            <person name="Kohler A."/>
            <person name="Kuo A."/>
            <person name="LaButti K."/>
            <person name="Pangilinan J."/>
            <person name="Lipzen A."/>
            <person name="Riley R."/>
            <person name="Andreopoulos W."/>
            <person name="He G."/>
            <person name="Johnson J."/>
            <person name="Nolan M."/>
            <person name="Tritt A."/>
            <person name="Barry K.W."/>
            <person name="Grigoriev I.V."/>
            <person name="Nagy L.G."/>
            <person name="Hibbett D."/>
            <person name="Henrissat B."/>
            <person name="Matheny P.B."/>
            <person name="Labbe J."/>
            <person name="Martin F.M."/>
        </authorList>
    </citation>
    <scope>NUCLEOTIDE SEQUENCE</scope>
    <source>
        <strain evidence="1">BPL690</strain>
    </source>
</reference>